<keyword evidence="2" id="KW-0808">Transferase</keyword>
<evidence type="ECO:0000313" key="2">
    <source>
        <dbReference type="EMBL" id="QSV45566.1"/>
    </source>
</evidence>
<dbReference type="Pfam" id="PF04230">
    <property type="entry name" value="PS_pyruv_trans"/>
    <property type="match status" value="1"/>
</dbReference>
<accession>A0ABX7Q2B5</accession>
<organism evidence="2 3">
    <name type="scientific">Geobacter benzoatilyticus</name>
    <dbReference type="NCBI Taxonomy" id="2815309"/>
    <lineage>
        <taxon>Bacteria</taxon>
        <taxon>Pseudomonadati</taxon>
        <taxon>Thermodesulfobacteriota</taxon>
        <taxon>Desulfuromonadia</taxon>
        <taxon>Geobacterales</taxon>
        <taxon>Geobacteraceae</taxon>
        <taxon>Geobacter</taxon>
    </lineage>
</organism>
<gene>
    <name evidence="2" type="ORF">JZM60_15840</name>
</gene>
<evidence type="ECO:0000313" key="3">
    <source>
        <dbReference type="Proteomes" id="UP000663651"/>
    </source>
</evidence>
<protein>
    <submittedName>
        <fullName evidence="2">Polysaccharide pyruvyl transferase family protein</fullName>
    </submittedName>
</protein>
<dbReference type="EMBL" id="CP071382">
    <property type="protein sequence ID" value="QSV45566.1"/>
    <property type="molecule type" value="Genomic_DNA"/>
</dbReference>
<reference evidence="2 3" key="1">
    <citation type="submission" date="2021-03" db="EMBL/GenBank/DDBJ databases">
        <title>Geobacter metallireducens gen. nov. sp. nov., a microorganism capable of coupling the complete oxidation of organic compounds to the reduction of iron and other metals.</title>
        <authorList>
            <person name="Li Y."/>
        </authorList>
    </citation>
    <scope>NUCLEOTIDE SEQUENCE [LARGE SCALE GENOMIC DNA]</scope>
    <source>
        <strain evidence="2 3">Jerry-YX</strain>
    </source>
</reference>
<keyword evidence="3" id="KW-1185">Reference proteome</keyword>
<dbReference type="GO" id="GO:0016740">
    <property type="term" value="F:transferase activity"/>
    <property type="evidence" value="ECO:0007669"/>
    <property type="project" value="UniProtKB-KW"/>
</dbReference>
<name>A0ABX7Q2B5_9BACT</name>
<sequence>MALGSILAKARNHFWNRKIDIWGSGLIEDIGQFSSPHRIHAVRGWNTARSIRNRQISVVGDPGLLCDMLVPENVTKTKTSAIGIIPHYVDQDNPLLQEFLRTNPGVKLIDVFSETRDFITQVAQCDVVLSSSMHGLITADALGVPNAWIRLSGKVWGRDFKFADYYSVYGFSDISPFPFSGTTSKEDVMKLIDTYSRPGLAQIKENLVKAFPFKK</sequence>
<feature type="domain" description="Polysaccharide pyruvyl transferase" evidence="1">
    <location>
        <begin position="40"/>
        <end position="150"/>
    </location>
</feature>
<dbReference type="InterPro" id="IPR007345">
    <property type="entry name" value="Polysacch_pyruvyl_Trfase"/>
</dbReference>
<proteinExistence type="predicted"/>
<evidence type="ECO:0000259" key="1">
    <source>
        <dbReference type="Pfam" id="PF04230"/>
    </source>
</evidence>
<dbReference type="Proteomes" id="UP000663651">
    <property type="component" value="Chromosome"/>
</dbReference>